<gene>
    <name evidence="1" type="ORF">T265_11414</name>
</gene>
<evidence type="ECO:0000313" key="1">
    <source>
        <dbReference type="EMBL" id="KER19923.1"/>
    </source>
</evidence>
<organism evidence="1 2">
    <name type="scientific">Opisthorchis viverrini</name>
    <name type="common">Southeast Asian liver fluke</name>
    <dbReference type="NCBI Taxonomy" id="6198"/>
    <lineage>
        <taxon>Eukaryota</taxon>
        <taxon>Metazoa</taxon>
        <taxon>Spiralia</taxon>
        <taxon>Lophotrochozoa</taxon>
        <taxon>Platyhelminthes</taxon>
        <taxon>Trematoda</taxon>
        <taxon>Digenea</taxon>
        <taxon>Opisthorchiida</taxon>
        <taxon>Opisthorchiata</taxon>
        <taxon>Opisthorchiidae</taxon>
        <taxon>Opisthorchis</taxon>
    </lineage>
</organism>
<dbReference type="GeneID" id="20325582"/>
<sequence length="72" mass="8543">MFRLIVGDPWVVDIAFIWNQEEKVRCASDDYEESFLWESEQTQSCALSRLVRRTDPQTDPRWAPTGIRKRIV</sequence>
<dbReference type="AlphaFoldDB" id="A0A074YZ23"/>
<reference evidence="1 2" key="1">
    <citation type="submission" date="2013-11" db="EMBL/GenBank/DDBJ databases">
        <title>Opisthorchis viverrini - life in the bile duct.</title>
        <authorList>
            <person name="Young N.D."/>
            <person name="Nagarajan N."/>
            <person name="Lin S.J."/>
            <person name="Korhonen P.K."/>
            <person name="Jex A.R."/>
            <person name="Hall R.S."/>
            <person name="Safavi-Hemami H."/>
            <person name="Kaewkong W."/>
            <person name="Bertrand D."/>
            <person name="Gao S."/>
            <person name="Seet Q."/>
            <person name="Wongkham S."/>
            <person name="Teh B.T."/>
            <person name="Wongkham C."/>
            <person name="Intapan P.M."/>
            <person name="Maleewong W."/>
            <person name="Yang X."/>
            <person name="Hu M."/>
            <person name="Wang Z."/>
            <person name="Hofmann A."/>
            <person name="Sternberg P.W."/>
            <person name="Tan P."/>
            <person name="Wang J."/>
            <person name="Gasser R.B."/>
        </authorList>
    </citation>
    <scope>NUCLEOTIDE SEQUENCE [LARGE SCALE GENOMIC DNA]</scope>
</reference>
<dbReference type="EMBL" id="KL597117">
    <property type="protein sequence ID" value="KER19923.1"/>
    <property type="molecule type" value="Genomic_DNA"/>
</dbReference>
<dbReference type="KEGG" id="ovi:T265_11414"/>
<protein>
    <submittedName>
        <fullName evidence="1">Uncharacterized protein</fullName>
    </submittedName>
</protein>
<evidence type="ECO:0000313" key="2">
    <source>
        <dbReference type="Proteomes" id="UP000054324"/>
    </source>
</evidence>
<name>A0A074YZ23_OPIVI</name>
<dbReference type="RefSeq" id="XP_009176326.1">
    <property type="nucleotide sequence ID" value="XM_009178062.1"/>
</dbReference>
<proteinExistence type="predicted"/>
<keyword evidence="2" id="KW-1185">Reference proteome</keyword>
<accession>A0A074YZ23</accession>
<dbReference type="CTD" id="20325582"/>
<dbReference type="Proteomes" id="UP000054324">
    <property type="component" value="Unassembled WGS sequence"/>
</dbReference>